<protein>
    <submittedName>
        <fullName evidence="8 9">Zinc transporter ZIP1-like</fullName>
    </submittedName>
</protein>
<dbReference type="RefSeq" id="XP_055894734.1">
    <property type="nucleotide sequence ID" value="XM_056038759.1"/>
</dbReference>
<evidence type="ECO:0000256" key="1">
    <source>
        <dbReference type="ARBA" id="ARBA00004141"/>
    </source>
</evidence>
<accession>A0A9W3B5J2</accession>
<proteinExistence type="predicted"/>
<dbReference type="OrthoDB" id="448280at2759"/>
<dbReference type="GO" id="GO:0005385">
    <property type="term" value="F:zinc ion transmembrane transporter activity"/>
    <property type="evidence" value="ECO:0007669"/>
    <property type="project" value="TreeGrafter"/>
</dbReference>
<dbReference type="GeneID" id="106058834"/>
<dbReference type="OMA" id="WCLIIFF"/>
<evidence type="ECO:0000256" key="4">
    <source>
        <dbReference type="ARBA" id="ARBA00023136"/>
    </source>
</evidence>
<evidence type="ECO:0000313" key="9">
    <source>
        <dbReference type="RefSeq" id="XP_055894734.1"/>
    </source>
</evidence>
<keyword evidence="2 6" id="KW-0812">Transmembrane</keyword>
<feature type="transmembrane region" description="Helical" evidence="6">
    <location>
        <begin position="6"/>
        <end position="26"/>
    </location>
</feature>
<gene>
    <name evidence="8 9" type="primary">LOC106058834</name>
</gene>
<keyword evidence="3 6" id="KW-1133">Transmembrane helix</keyword>
<organism evidence="7 9">
    <name type="scientific">Biomphalaria glabrata</name>
    <name type="common">Bloodfluke planorb</name>
    <name type="synonym">Freshwater snail</name>
    <dbReference type="NCBI Taxonomy" id="6526"/>
    <lineage>
        <taxon>Eukaryota</taxon>
        <taxon>Metazoa</taxon>
        <taxon>Spiralia</taxon>
        <taxon>Lophotrochozoa</taxon>
        <taxon>Mollusca</taxon>
        <taxon>Gastropoda</taxon>
        <taxon>Heterobranchia</taxon>
        <taxon>Euthyneura</taxon>
        <taxon>Panpulmonata</taxon>
        <taxon>Hygrophila</taxon>
        <taxon>Lymnaeoidea</taxon>
        <taxon>Planorbidae</taxon>
        <taxon>Biomphalaria</taxon>
    </lineage>
</organism>
<keyword evidence="4 6" id="KW-0472">Membrane</keyword>
<evidence type="ECO:0000256" key="5">
    <source>
        <dbReference type="SAM" id="MobiDB-lite"/>
    </source>
</evidence>
<sequence>MDATTAKGLCILLLFLDTLLFGWPPYLLLRNNGRQSERAIQIRSTIVSYLTCFAGGVFFGACVLHLLAEGRGEMEDYFQKLKVDIKFPVFEVLVAAGFFIITLLEQLMHRFLSHSHPGAGPLQNEENKQTESDPRSSKKSGSSKSIDNPVYRIVIKNAVEDSSLTLVEGNGVTSFTDAHTDTAQCSNDRPSRKEEVESGHLCCKSDHATETEANYGALNNVAARNPSHEQDKHSNGAEVARIADMIHVNPLRAFLLLSALSFHTVFDGLAVGLQTDSVGIWEMFVAILIHKSLVALCLGMQLFLVYQSKPLKAFVWVFIFSLISPLGVGLGMILTSGNMDEMAESLVSWLLQGLATGTFMYVTFFEILWEELVNKKGILRLFVVVAGFGGMAVAKYFDKD</sequence>
<feature type="transmembrane region" description="Helical" evidence="6">
    <location>
        <begin position="313"/>
        <end position="334"/>
    </location>
</feature>
<feature type="transmembrane region" description="Helical" evidence="6">
    <location>
        <begin position="377"/>
        <end position="397"/>
    </location>
</feature>
<dbReference type="PANTHER" id="PTHR11040:SF140">
    <property type="entry name" value="ZRT (ZRT), IRT- (IRT-) LIKE PROTEIN TRANSPORTER"/>
    <property type="match status" value="1"/>
</dbReference>
<comment type="subcellular location">
    <subcellularLocation>
        <location evidence="1">Membrane</location>
        <topology evidence="1">Multi-pass membrane protein</topology>
    </subcellularLocation>
</comment>
<dbReference type="InterPro" id="IPR003689">
    <property type="entry name" value="ZIP"/>
</dbReference>
<dbReference type="Pfam" id="PF02535">
    <property type="entry name" value="Zip"/>
    <property type="match status" value="1"/>
</dbReference>
<feature type="region of interest" description="Disordered" evidence="5">
    <location>
        <begin position="118"/>
        <end position="145"/>
    </location>
</feature>
<dbReference type="Proteomes" id="UP001165740">
    <property type="component" value="Chromosome 8"/>
</dbReference>
<evidence type="ECO:0000256" key="6">
    <source>
        <dbReference type="SAM" id="Phobius"/>
    </source>
</evidence>
<feature type="transmembrane region" description="Helical" evidence="6">
    <location>
        <begin position="87"/>
        <end position="104"/>
    </location>
</feature>
<evidence type="ECO:0000256" key="2">
    <source>
        <dbReference type="ARBA" id="ARBA00022692"/>
    </source>
</evidence>
<evidence type="ECO:0000313" key="7">
    <source>
        <dbReference type="Proteomes" id="UP001165740"/>
    </source>
</evidence>
<evidence type="ECO:0000313" key="8">
    <source>
        <dbReference type="RefSeq" id="XP_055894733.1"/>
    </source>
</evidence>
<dbReference type="PANTHER" id="PTHR11040">
    <property type="entry name" value="ZINC/IRON TRANSPORTER"/>
    <property type="match status" value="1"/>
</dbReference>
<keyword evidence="7" id="KW-1185">Reference proteome</keyword>
<feature type="transmembrane region" description="Helical" evidence="6">
    <location>
        <begin position="251"/>
        <end position="271"/>
    </location>
</feature>
<name>A0A9W3B5J2_BIOGL</name>
<dbReference type="AlphaFoldDB" id="A0A9W3B5J2"/>
<reference evidence="8 9" key="1">
    <citation type="submission" date="2025-04" db="UniProtKB">
        <authorList>
            <consortium name="RefSeq"/>
        </authorList>
    </citation>
    <scope>IDENTIFICATION</scope>
</reference>
<dbReference type="RefSeq" id="XP_055894733.1">
    <property type="nucleotide sequence ID" value="XM_056038758.1"/>
</dbReference>
<feature type="transmembrane region" description="Helical" evidence="6">
    <location>
        <begin position="283"/>
        <end position="306"/>
    </location>
</feature>
<dbReference type="GO" id="GO:0005886">
    <property type="term" value="C:plasma membrane"/>
    <property type="evidence" value="ECO:0007669"/>
    <property type="project" value="TreeGrafter"/>
</dbReference>
<feature type="transmembrane region" description="Helical" evidence="6">
    <location>
        <begin position="46"/>
        <end position="67"/>
    </location>
</feature>
<evidence type="ECO:0000256" key="3">
    <source>
        <dbReference type="ARBA" id="ARBA00022989"/>
    </source>
</evidence>
<feature type="transmembrane region" description="Helical" evidence="6">
    <location>
        <begin position="346"/>
        <end position="365"/>
    </location>
</feature>
<feature type="compositionally biased region" description="Basic and acidic residues" evidence="5">
    <location>
        <begin position="125"/>
        <end position="136"/>
    </location>
</feature>